<dbReference type="AlphaFoldDB" id="A0A9D7LRB7"/>
<evidence type="ECO:0000256" key="1">
    <source>
        <dbReference type="SAM" id="SignalP"/>
    </source>
</evidence>
<keyword evidence="1" id="KW-0732">Signal</keyword>
<sequence>MRCPVSRSIGHGWRGLALITVLLAGACGQPPTPAAAPATPGEIRTFTGTWSFTGSRQFMQMAPGDQAAIFSVSGSLLLAGRERPTLGFRAEIIGFSDSQTGMVGRSVWIDQRGDKAFSELSGESALPGHSIKGRFTGGTGRYAGVTGEYSFTWQRLSESEDGVSGRVGDLAGWARLASPVAPAKGGPQ</sequence>
<proteinExistence type="predicted"/>
<evidence type="ECO:0000313" key="3">
    <source>
        <dbReference type="Proteomes" id="UP000808146"/>
    </source>
</evidence>
<reference evidence="2" key="1">
    <citation type="submission" date="2020-10" db="EMBL/GenBank/DDBJ databases">
        <title>Connecting structure to function with the recovery of over 1000 high-quality activated sludge metagenome-assembled genomes encoding full-length rRNA genes using long-read sequencing.</title>
        <authorList>
            <person name="Singleton C.M."/>
            <person name="Petriglieri F."/>
            <person name="Kristensen J.M."/>
            <person name="Kirkegaard R.H."/>
            <person name="Michaelsen T.Y."/>
            <person name="Andersen M.H."/>
            <person name="Karst S.M."/>
            <person name="Dueholm M.S."/>
            <person name="Nielsen P.H."/>
            <person name="Albertsen M."/>
        </authorList>
    </citation>
    <scope>NUCLEOTIDE SEQUENCE</scope>
    <source>
        <strain evidence="2">OdNE_18-Q3-R46-58_BAT3C.305</strain>
    </source>
</reference>
<protein>
    <recommendedName>
        <fullName evidence="4">DUF1579 domain-containing protein</fullName>
    </recommendedName>
</protein>
<gene>
    <name evidence="2" type="ORF">IPN75_19440</name>
</gene>
<organism evidence="2 3">
    <name type="scientific">Candidatus Dechloromonas phosphorivorans</name>
    <dbReference type="NCBI Taxonomy" id="2899244"/>
    <lineage>
        <taxon>Bacteria</taxon>
        <taxon>Pseudomonadati</taxon>
        <taxon>Pseudomonadota</taxon>
        <taxon>Betaproteobacteria</taxon>
        <taxon>Rhodocyclales</taxon>
        <taxon>Azonexaceae</taxon>
        <taxon>Dechloromonas</taxon>
    </lineage>
</organism>
<dbReference type="PROSITE" id="PS51257">
    <property type="entry name" value="PROKAR_LIPOPROTEIN"/>
    <property type="match status" value="1"/>
</dbReference>
<accession>A0A9D7LRB7</accession>
<feature type="chain" id="PRO_5038746163" description="DUF1579 domain-containing protein" evidence="1">
    <location>
        <begin position="27"/>
        <end position="188"/>
    </location>
</feature>
<dbReference type="EMBL" id="JADKBR010000028">
    <property type="protein sequence ID" value="MBK8892366.1"/>
    <property type="molecule type" value="Genomic_DNA"/>
</dbReference>
<name>A0A9D7LRB7_9RHOO</name>
<evidence type="ECO:0008006" key="4">
    <source>
        <dbReference type="Google" id="ProtNLM"/>
    </source>
</evidence>
<evidence type="ECO:0000313" key="2">
    <source>
        <dbReference type="EMBL" id="MBK8892366.1"/>
    </source>
</evidence>
<comment type="caution">
    <text evidence="2">The sequence shown here is derived from an EMBL/GenBank/DDBJ whole genome shotgun (WGS) entry which is preliminary data.</text>
</comment>
<feature type="signal peptide" evidence="1">
    <location>
        <begin position="1"/>
        <end position="26"/>
    </location>
</feature>
<dbReference type="Proteomes" id="UP000808146">
    <property type="component" value="Unassembled WGS sequence"/>
</dbReference>